<dbReference type="InterPro" id="IPR043502">
    <property type="entry name" value="DNA/RNA_pol_sf"/>
</dbReference>
<protein>
    <recommendedName>
        <fullName evidence="1">RNA-directed DNA polymerase</fullName>
        <ecNumber evidence="1">2.7.7.49</ecNumber>
    </recommendedName>
</protein>
<name>A0A085MUG3_9BILA</name>
<dbReference type="PROSITE" id="PS50158">
    <property type="entry name" value="ZF_CCHC"/>
    <property type="match status" value="1"/>
</dbReference>
<sequence length="1148" mass="126989">MDASGAGGSIDLKLIPHFDGSPGQSIVEWLQNVELICKLRKVDDVANVIPLRLAGGALAVYLQLFDSDKENVEKLKSSLLAALAVDPFVAYEQFIARKVRRNELPDVYLADLRRLASLFGGVPEKELICAFVTGLPDSIRQLLRASCRMEDLTLEQLLARTRAVISDECPDAIGEICLNARVSQTRSQTSGSEPRCYACGGLSHYAKDCLSQRSVPGASRRDTGQKSRAPRKRGRGGGASAGLLSPWSLNEAPLTVQMEIDGKRHNMLAGIGCSKCIPYVSCCQRWRKGRISIIAVDGEQFQCEGTGTVRLRPARGGVPVEAEVIVASVKPLGFNFVLGMDGITALGGVTVDAQRHVRFGSENPVACAAVNAGLRIDERNFAASYNPDTRSWTAVWKWSGGTEPGALRNTAEEYLPAEGARASYEEELQTWIRNGWLVPSDEKKFGAARGLIPLTAAVQRNKNKARPVMDFRELNGYIDMFTAESDVCAQKLREWRRQGVNVSIIDLKNAYLQTRIDESLWPYQTVVFRRRRYCLTRLGFGLNVAPLVMRAVLKRVLSLDPEVEKGTSAYIDDILPHERVANGARVLGLRVCGERGQLEWKRDNQVANVPERLTRRSVFSCCGKLVSHFPVCGWLRVAAAFVKRKVNDASESWDEVVDDKELRALLVEIAAAMKTPDPAEARWDVPGDAAKVWVDASALATGVAVEVNGSIVEDAAWLRPDDAYHINMAELDAVIKGLNLALSWQMKKIELMTDSVTVHRWISDGLSGRTRLRTKAASEMLIRRRVGIVLSLVKECDLDLSITLVRSAFNKADALTRVPRRWCKFDRTPTAACAATANTDLEQLAARIHHDAGHPGIRRTLYFVRRACPTASKRLIREVIANCQPCQSIDPAPEKWRRGKLGVERVWQRLAMDVTHCRGRPYLTLIDCGPSRFAVWRPLRLHSSGEVVEQLECAHLPAGNGIVERCHRSVKVIAARKGCPVAEAVYLYNVTPRDDCAEQSAPANQIYSYSVRIRGVDAPVRTRSTERSRYAIGDAVWVRPPGNRCDNRYRPGTVTEVVSSQAVEVDGLPRHVRDLRLRKTPVGSLRPAVDSEDDAVVLRFPTEPDPVEPVQVQAIDMQQGRLRRSARVRRPRTLSCCDCASGGSVANE</sequence>
<keyword evidence="2" id="KW-0863">Zinc-finger</keyword>
<dbReference type="PANTHER" id="PTHR37984:SF5">
    <property type="entry name" value="PROTEIN NYNRIN-LIKE"/>
    <property type="match status" value="1"/>
</dbReference>
<dbReference type="EC" id="2.7.7.49" evidence="1"/>
<evidence type="ECO:0000259" key="4">
    <source>
        <dbReference type="PROSITE" id="PS50158"/>
    </source>
</evidence>
<dbReference type="GO" id="GO:0004523">
    <property type="term" value="F:RNA-DNA hybrid ribonuclease activity"/>
    <property type="evidence" value="ECO:0007669"/>
    <property type="project" value="InterPro"/>
</dbReference>
<dbReference type="GO" id="GO:0003964">
    <property type="term" value="F:RNA-directed DNA polymerase activity"/>
    <property type="evidence" value="ECO:0007669"/>
    <property type="project" value="UniProtKB-EC"/>
</dbReference>
<dbReference type="Gene3D" id="3.30.70.270">
    <property type="match status" value="1"/>
</dbReference>
<dbReference type="InterPro" id="IPR050951">
    <property type="entry name" value="Retrovirus_Pol_polyprotein"/>
</dbReference>
<dbReference type="Pfam" id="PF13456">
    <property type="entry name" value="RVT_3"/>
    <property type="match status" value="1"/>
</dbReference>
<evidence type="ECO:0000256" key="1">
    <source>
        <dbReference type="ARBA" id="ARBA00012493"/>
    </source>
</evidence>
<evidence type="ECO:0000256" key="2">
    <source>
        <dbReference type="PROSITE-ProRule" id="PRU00047"/>
    </source>
</evidence>
<dbReference type="InterPro" id="IPR041588">
    <property type="entry name" value="Integrase_H2C2"/>
</dbReference>
<dbReference type="Gene3D" id="3.30.420.10">
    <property type="entry name" value="Ribonuclease H-like superfamily/Ribonuclease H"/>
    <property type="match status" value="1"/>
</dbReference>
<dbReference type="SUPFAM" id="SSF56672">
    <property type="entry name" value="DNA/RNA polymerases"/>
    <property type="match status" value="1"/>
</dbReference>
<evidence type="ECO:0000313" key="5">
    <source>
        <dbReference type="EMBL" id="KFD60859.1"/>
    </source>
</evidence>
<organism evidence="5">
    <name type="scientific">Trichuris suis</name>
    <name type="common">pig whipworm</name>
    <dbReference type="NCBI Taxonomy" id="68888"/>
    <lineage>
        <taxon>Eukaryota</taxon>
        <taxon>Metazoa</taxon>
        <taxon>Ecdysozoa</taxon>
        <taxon>Nematoda</taxon>
        <taxon>Enoplea</taxon>
        <taxon>Dorylaimia</taxon>
        <taxon>Trichinellida</taxon>
        <taxon>Trichuridae</taxon>
        <taxon>Trichuris</taxon>
    </lineage>
</organism>
<reference evidence="5" key="1">
    <citation type="journal article" date="2014" name="Nat. Genet.">
        <title>Genome and transcriptome of the porcine whipworm Trichuris suis.</title>
        <authorList>
            <person name="Jex A.R."/>
            <person name="Nejsum P."/>
            <person name="Schwarz E.M."/>
            <person name="Hu L."/>
            <person name="Young N.D."/>
            <person name="Hall R.S."/>
            <person name="Korhonen P.K."/>
            <person name="Liao S."/>
            <person name="Thamsborg S."/>
            <person name="Xia J."/>
            <person name="Xu P."/>
            <person name="Wang S."/>
            <person name="Scheerlinck J.P."/>
            <person name="Hofmann A."/>
            <person name="Sternberg P.W."/>
            <person name="Wang J."/>
            <person name="Gasser R.B."/>
        </authorList>
    </citation>
    <scope>NUCLEOTIDE SEQUENCE [LARGE SCALE GENOMIC DNA]</scope>
    <source>
        <strain evidence="5">DCEP-RM93F</strain>
    </source>
</reference>
<dbReference type="GO" id="GO:0003676">
    <property type="term" value="F:nucleic acid binding"/>
    <property type="evidence" value="ECO:0007669"/>
    <property type="project" value="InterPro"/>
</dbReference>
<gene>
    <name evidence="5" type="ORF">M514_02343</name>
</gene>
<feature type="domain" description="CCHC-type" evidence="4">
    <location>
        <begin position="195"/>
        <end position="209"/>
    </location>
</feature>
<dbReference type="InterPro" id="IPR002156">
    <property type="entry name" value="RNaseH_domain"/>
</dbReference>
<accession>A0A085MUG3</accession>
<dbReference type="InterPro" id="IPR055475">
    <property type="entry name" value="DUF7047"/>
</dbReference>
<dbReference type="AlphaFoldDB" id="A0A085MUG3"/>
<dbReference type="Gene3D" id="3.10.10.10">
    <property type="entry name" value="HIV Type 1 Reverse Transcriptase, subunit A, domain 1"/>
    <property type="match status" value="1"/>
</dbReference>
<dbReference type="GO" id="GO:0008270">
    <property type="term" value="F:zinc ion binding"/>
    <property type="evidence" value="ECO:0007669"/>
    <property type="project" value="UniProtKB-KW"/>
</dbReference>
<dbReference type="PANTHER" id="PTHR37984">
    <property type="entry name" value="PROTEIN CBG26694"/>
    <property type="match status" value="1"/>
</dbReference>
<dbReference type="Proteomes" id="UP000030758">
    <property type="component" value="Unassembled WGS sequence"/>
</dbReference>
<keyword evidence="2" id="KW-0862">Zinc</keyword>
<dbReference type="EMBL" id="KL367645">
    <property type="protein sequence ID" value="KFD60859.1"/>
    <property type="molecule type" value="Genomic_DNA"/>
</dbReference>
<evidence type="ECO:0000256" key="3">
    <source>
        <dbReference type="SAM" id="MobiDB-lite"/>
    </source>
</evidence>
<dbReference type="Pfam" id="PF23088">
    <property type="entry name" value="DUF7047"/>
    <property type="match status" value="1"/>
</dbReference>
<dbReference type="InterPro" id="IPR001878">
    <property type="entry name" value="Znf_CCHC"/>
</dbReference>
<keyword evidence="2" id="KW-0479">Metal-binding</keyword>
<feature type="region of interest" description="Disordered" evidence="3">
    <location>
        <begin position="214"/>
        <end position="243"/>
    </location>
</feature>
<proteinExistence type="predicted"/>
<dbReference type="InterPro" id="IPR036397">
    <property type="entry name" value="RNaseH_sf"/>
</dbReference>
<dbReference type="InterPro" id="IPR043128">
    <property type="entry name" value="Rev_trsase/Diguanyl_cyclase"/>
</dbReference>
<dbReference type="Pfam" id="PF17921">
    <property type="entry name" value="Integrase_H2C2"/>
    <property type="match status" value="1"/>
</dbReference>